<dbReference type="Proteomes" id="UP000194440">
    <property type="component" value="Plasmid pACP4.3"/>
</dbReference>
<protein>
    <submittedName>
        <fullName evidence="1">Uncharacterized protein</fullName>
    </submittedName>
</protein>
<dbReference type="EMBL" id="CP021369">
    <property type="protein sequence ID" value="ART61481.1"/>
    <property type="molecule type" value="Genomic_DNA"/>
</dbReference>
<evidence type="ECO:0000313" key="2">
    <source>
        <dbReference type="Proteomes" id="UP000194440"/>
    </source>
</evidence>
<dbReference type="KEGG" id="acip:CBP36_21170"/>
<sequence length="105" mass="11920">MAKFIGAVRFQNGDLAWFLWNGVIDMAMPRLFRTREEASDAWDDPQRGAYEPRPGGDVVDVMPLYDPDIDGPESDARVFFRSRADRDAMVLIGPLSLDRAMDEKL</sequence>
<organism evidence="1 2">
    <name type="scientific">Acidovorax carolinensis</name>
    <dbReference type="NCBI Taxonomy" id="553814"/>
    <lineage>
        <taxon>Bacteria</taxon>
        <taxon>Pseudomonadati</taxon>
        <taxon>Pseudomonadota</taxon>
        <taxon>Betaproteobacteria</taxon>
        <taxon>Burkholderiales</taxon>
        <taxon>Comamonadaceae</taxon>
        <taxon>Acidovorax</taxon>
    </lineage>
</organism>
<dbReference type="AlphaFoldDB" id="A0A240UJ12"/>
<reference evidence="1" key="1">
    <citation type="submission" date="2017-05" db="EMBL/GenBank/DDBJ databases">
        <title>Polyphasic characterization of four soil-derived phenanthrene-degrading Acidovorax strains and proposal of Acidovorax phenanthrenivorans sp. nov.</title>
        <authorList>
            <person name="Singleton D."/>
            <person name="Lee J."/>
            <person name="Dickey A.N."/>
            <person name="Stroud A."/>
            <person name="Scholl E.H."/>
            <person name="Wright F.A."/>
            <person name="Aitken M.D."/>
        </authorList>
    </citation>
    <scope>NUCLEOTIDE SEQUENCE</scope>
    <source>
        <strain evidence="1">P4</strain>
        <plasmid evidence="1">pACP4.3</plasmid>
    </source>
</reference>
<evidence type="ECO:0000313" key="1">
    <source>
        <dbReference type="EMBL" id="ART61481.1"/>
    </source>
</evidence>
<keyword evidence="1" id="KW-0614">Plasmid</keyword>
<proteinExistence type="predicted"/>
<gene>
    <name evidence="1" type="ORF">CBP36_21170</name>
</gene>
<accession>A0A240UJ12</accession>
<name>A0A240UJ12_9BURK</name>
<geneLocation type="plasmid" evidence="1 2">
    <name>pACP4.3</name>
</geneLocation>
<dbReference type="RefSeq" id="WP_086929186.1">
    <property type="nucleotide sequence ID" value="NZ_CP021369.1"/>
</dbReference>
<keyword evidence="2" id="KW-1185">Reference proteome</keyword>